<name>A0A2S6GNY3_9PSEU</name>
<gene>
    <name evidence="2" type="ORF">CLV40_109275</name>
</gene>
<organism evidence="2 3">
    <name type="scientific">Actinokineospora auranticolor</name>
    <dbReference type="NCBI Taxonomy" id="155976"/>
    <lineage>
        <taxon>Bacteria</taxon>
        <taxon>Bacillati</taxon>
        <taxon>Actinomycetota</taxon>
        <taxon>Actinomycetes</taxon>
        <taxon>Pseudonocardiales</taxon>
        <taxon>Pseudonocardiaceae</taxon>
        <taxon>Actinokineospora</taxon>
    </lineage>
</organism>
<accession>A0A2S6GNY3</accession>
<proteinExistence type="predicted"/>
<dbReference type="AlphaFoldDB" id="A0A2S6GNY3"/>
<evidence type="ECO:0000256" key="1">
    <source>
        <dbReference type="SAM" id="Phobius"/>
    </source>
</evidence>
<evidence type="ECO:0000313" key="3">
    <source>
        <dbReference type="Proteomes" id="UP000239203"/>
    </source>
</evidence>
<comment type="caution">
    <text evidence="2">The sequence shown here is derived from an EMBL/GenBank/DDBJ whole genome shotgun (WGS) entry which is preliminary data.</text>
</comment>
<dbReference type="OrthoDB" id="4330311at2"/>
<keyword evidence="1" id="KW-0812">Transmembrane</keyword>
<feature type="transmembrane region" description="Helical" evidence="1">
    <location>
        <begin position="52"/>
        <end position="72"/>
    </location>
</feature>
<sequence length="158" mass="16529">MRPAGRYVPESPTRLGRSPGPVGTGLVYLALLFLGLAGPVTSLVAADADLGVVELVGAGLTVLLMPLAVFFWRDLARNRRDERRVRAVGVPAAATIAAVTWASVGDETGVELTLSVDGPGLTPFAAQLTCLAEDDLREGTVLQVLVDPSDYAFTVVGR</sequence>
<dbReference type="Proteomes" id="UP000239203">
    <property type="component" value="Unassembled WGS sequence"/>
</dbReference>
<evidence type="ECO:0000313" key="2">
    <source>
        <dbReference type="EMBL" id="PPK66890.1"/>
    </source>
</evidence>
<dbReference type="RefSeq" id="WP_146108102.1">
    <property type="nucleotide sequence ID" value="NZ_CP154825.1"/>
</dbReference>
<protein>
    <submittedName>
        <fullName evidence="2">Uncharacterized protein</fullName>
    </submittedName>
</protein>
<feature type="transmembrane region" description="Helical" evidence="1">
    <location>
        <begin position="21"/>
        <end position="46"/>
    </location>
</feature>
<keyword evidence="1" id="KW-1133">Transmembrane helix</keyword>
<reference evidence="2 3" key="1">
    <citation type="submission" date="2018-02" db="EMBL/GenBank/DDBJ databases">
        <title>Genomic Encyclopedia of Archaeal and Bacterial Type Strains, Phase II (KMG-II): from individual species to whole genera.</title>
        <authorList>
            <person name="Goeker M."/>
        </authorList>
    </citation>
    <scope>NUCLEOTIDE SEQUENCE [LARGE SCALE GENOMIC DNA]</scope>
    <source>
        <strain evidence="2 3">YU 961-1</strain>
    </source>
</reference>
<keyword evidence="3" id="KW-1185">Reference proteome</keyword>
<keyword evidence="1" id="KW-0472">Membrane</keyword>
<dbReference type="EMBL" id="PTIX01000009">
    <property type="protein sequence ID" value="PPK66890.1"/>
    <property type="molecule type" value="Genomic_DNA"/>
</dbReference>
<feature type="transmembrane region" description="Helical" evidence="1">
    <location>
        <begin position="84"/>
        <end position="104"/>
    </location>
</feature>